<reference evidence="1" key="1">
    <citation type="submission" date="2014-08" db="EMBL/GenBank/DDBJ databases">
        <authorList>
            <person name="Sharma Rahul"/>
            <person name="Thines Marco"/>
        </authorList>
    </citation>
    <scope>NUCLEOTIDE SEQUENCE</scope>
</reference>
<proteinExistence type="predicted"/>
<evidence type="ECO:0000313" key="1">
    <source>
        <dbReference type="EMBL" id="CED84881.1"/>
    </source>
</evidence>
<organism evidence="1">
    <name type="scientific">Phaffia rhodozyma</name>
    <name type="common">Yeast</name>
    <name type="synonym">Xanthophyllomyces dendrorhous</name>
    <dbReference type="NCBI Taxonomy" id="264483"/>
    <lineage>
        <taxon>Eukaryota</taxon>
        <taxon>Fungi</taxon>
        <taxon>Dikarya</taxon>
        <taxon>Basidiomycota</taxon>
        <taxon>Agaricomycotina</taxon>
        <taxon>Tremellomycetes</taxon>
        <taxon>Cystofilobasidiales</taxon>
        <taxon>Mrakiaceae</taxon>
        <taxon>Phaffia</taxon>
    </lineage>
</organism>
<protein>
    <submittedName>
        <fullName evidence="1">Uncharacterized protein</fullName>
    </submittedName>
</protein>
<dbReference type="AlphaFoldDB" id="A0A0F7STR7"/>
<name>A0A0F7STR7_PHARH</name>
<dbReference type="EMBL" id="LN483166">
    <property type="protein sequence ID" value="CED84881.1"/>
    <property type="molecule type" value="Genomic_DNA"/>
</dbReference>
<sequence>MAISLHTVLPASYDSSSPTNYIPRYNLPSAPNSLAILGPLPGSSAVHIALGLLSTDQPGDSHDKDGSKGSVLILSKNENEWSSALMKDGNLWFKTEAGRARLSKTLDRVKIRYAPTATHLALLLSLLSTDDTLVSDSTRKPIHIRSEDPTRLESFPRLIILHELSSFFGGFVEQDGDHEPEWRPRPTVDQSQYGSLLTLAISTVDHLNERRPPDTPATQLLLLDAQALSISLPIIIPPIDQPLSESDPFTPSKRKRDTYPKLDVRVLVESFVDWVGIIQPLEHTPSPTEQRPNLPTHQVIVPSLIPSPTAPAETRANVSAYVDTFWFCGEGTKIKEKDTRDEGRIGSSPHETWVWCDGP</sequence>
<accession>A0A0F7STR7</accession>